<evidence type="ECO:0000256" key="6">
    <source>
        <dbReference type="ARBA" id="ARBA00023010"/>
    </source>
</evidence>
<organism evidence="9 10">
    <name type="scientific">Microbacterium pullorum</name>
    <dbReference type="NCBI Taxonomy" id="2762236"/>
    <lineage>
        <taxon>Bacteria</taxon>
        <taxon>Bacillati</taxon>
        <taxon>Actinomycetota</taxon>
        <taxon>Actinomycetes</taxon>
        <taxon>Micrococcales</taxon>
        <taxon>Microbacteriaceae</taxon>
        <taxon>Microbacterium</taxon>
    </lineage>
</organism>
<dbReference type="InterPro" id="IPR003369">
    <property type="entry name" value="TatA/B/E"/>
</dbReference>
<evidence type="ECO:0000256" key="2">
    <source>
        <dbReference type="ARBA" id="ARBA00022448"/>
    </source>
</evidence>
<comment type="subcellular location">
    <subcellularLocation>
        <location evidence="1">Membrane</location>
        <topology evidence="1">Single-pass membrane protein</topology>
    </subcellularLocation>
</comment>
<evidence type="ECO:0000256" key="3">
    <source>
        <dbReference type="ARBA" id="ARBA00022692"/>
    </source>
</evidence>
<evidence type="ECO:0000256" key="5">
    <source>
        <dbReference type="ARBA" id="ARBA00022989"/>
    </source>
</evidence>
<keyword evidence="7" id="KW-0472">Membrane</keyword>
<evidence type="ECO:0000256" key="1">
    <source>
        <dbReference type="ARBA" id="ARBA00004167"/>
    </source>
</evidence>
<feature type="region of interest" description="Disordered" evidence="8">
    <location>
        <begin position="97"/>
        <end position="126"/>
    </location>
</feature>
<gene>
    <name evidence="9" type="ORF">H9651_03915</name>
</gene>
<dbReference type="Gene3D" id="1.20.5.3310">
    <property type="match status" value="1"/>
</dbReference>
<evidence type="ECO:0000256" key="7">
    <source>
        <dbReference type="ARBA" id="ARBA00023136"/>
    </source>
</evidence>
<keyword evidence="3" id="KW-0812">Transmembrane</keyword>
<keyword evidence="10" id="KW-1185">Reference proteome</keyword>
<dbReference type="EMBL" id="JACSQP010000002">
    <property type="protein sequence ID" value="MBD7956771.1"/>
    <property type="molecule type" value="Genomic_DNA"/>
</dbReference>
<evidence type="ECO:0000256" key="8">
    <source>
        <dbReference type="SAM" id="MobiDB-lite"/>
    </source>
</evidence>
<sequence length="126" mass="13835">MVFGLTWEKLLLIAVIAGMLIGPERLPRYAEALARFTVRAREWVAGAKTRVQDEMGEGMEDVDWRKLDPRQYDPRRIIREALLDDAPTPTVRVAAAGAALTAASAPEPQAPTKRPDGPPPFDAEAT</sequence>
<proteinExistence type="predicted"/>
<keyword evidence="2" id="KW-0813">Transport</keyword>
<feature type="compositionally biased region" description="Low complexity" evidence="8">
    <location>
        <begin position="97"/>
        <end position="107"/>
    </location>
</feature>
<dbReference type="Pfam" id="PF02416">
    <property type="entry name" value="TatA_B_E"/>
    <property type="match status" value="1"/>
</dbReference>
<dbReference type="RefSeq" id="WP_191717784.1">
    <property type="nucleotide sequence ID" value="NZ_JACSQP010000002.1"/>
</dbReference>
<evidence type="ECO:0000313" key="10">
    <source>
        <dbReference type="Proteomes" id="UP000648352"/>
    </source>
</evidence>
<reference evidence="9 10" key="1">
    <citation type="submission" date="2020-08" db="EMBL/GenBank/DDBJ databases">
        <title>A Genomic Blueprint of the Chicken Gut Microbiome.</title>
        <authorList>
            <person name="Gilroy R."/>
            <person name="Ravi A."/>
            <person name="Getino M."/>
            <person name="Pursley I."/>
            <person name="Horton D.L."/>
            <person name="Alikhan N.-F."/>
            <person name="Baker D."/>
            <person name="Gharbi K."/>
            <person name="Hall N."/>
            <person name="Watson M."/>
            <person name="Adriaenssens E.M."/>
            <person name="Foster-Nyarko E."/>
            <person name="Jarju S."/>
            <person name="Secka A."/>
            <person name="Antonio M."/>
            <person name="Oren A."/>
            <person name="Chaudhuri R."/>
            <person name="La Ragione R.M."/>
            <person name="Hildebrand F."/>
            <person name="Pallen M.J."/>
        </authorList>
    </citation>
    <scope>NUCLEOTIDE SEQUENCE [LARGE SCALE GENOMIC DNA]</scope>
    <source>
        <strain evidence="9 10">Sa4CUA7</strain>
    </source>
</reference>
<dbReference type="Proteomes" id="UP000648352">
    <property type="component" value="Unassembled WGS sequence"/>
</dbReference>
<comment type="caution">
    <text evidence="9">The sequence shown here is derived from an EMBL/GenBank/DDBJ whole genome shotgun (WGS) entry which is preliminary data.</text>
</comment>
<protein>
    <submittedName>
        <fullName evidence="9">Sec-independent protein translocase TatB</fullName>
    </submittedName>
</protein>
<name>A0ABR8RZU7_9MICO</name>
<accession>A0ABR8RZU7</accession>
<dbReference type="PRINTS" id="PR01506">
    <property type="entry name" value="TATBPROTEIN"/>
</dbReference>
<evidence type="ECO:0000313" key="9">
    <source>
        <dbReference type="EMBL" id="MBD7956771.1"/>
    </source>
</evidence>
<evidence type="ECO:0000256" key="4">
    <source>
        <dbReference type="ARBA" id="ARBA00022927"/>
    </source>
</evidence>
<keyword evidence="6" id="KW-0811">Translocation</keyword>
<feature type="compositionally biased region" description="Pro residues" evidence="8">
    <location>
        <begin position="117"/>
        <end position="126"/>
    </location>
</feature>
<keyword evidence="4" id="KW-0653">Protein transport</keyword>
<keyword evidence="5" id="KW-1133">Transmembrane helix</keyword>